<dbReference type="AlphaFoldDB" id="A0A8H3WE68"/>
<organism evidence="2 3">
    <name type="scientific">Colletotrichum asianum</name>
    <dbReference type="NCBI Taxonomy" id="702518"/>
    <lineage>
        <taxon>Eukaryota</taxon>
        <taxon>Fungi</taxon>
        <taxon>Dikarya</taxon>
        <taxon>Ascomycota</taxon>
        <taxon>Pezizomycotina</taxon>
        <taxon>Sordariomycetes</taxon>
        <taxon>Hypocreomycetidae</taxon>
        <taxon>Glomerellales</taxon>
        <taxon>Glomerellaceae</taxon>
        <taxon>Colletotrichum</taxon>
        <taxon>Colletotrichum gloeosporioides species complex</taxon>
    </lineage>
</organism>
<evidence type="ECO:0000313" key="2">
    <source>
        <dbReference type="EMBL" id="KAF0324720.1"/>
    </source>
</evidence>
<protein>
    <submittedName>
        <fullName evidence="2">Uncharacterized protein</fullName>
    </submittedName>
</protein>
<keyword evidence="3" id="KW-1185">Reference proteome</keyword>
<evidence type="ECO:0000256" key="1">
    <source>
        <dbReference type="SAM" id="MobiDB-lite"/>
    </source>
</evidence>
<gene>
    <name evidence="2" type="ORF">GQ607_008159</name>
</gene>
<accession>A0A8H3WE68</accession>
<evidence type="ECO:0000313" key="3">
    <source>
        <dbReference type="Proteomes" id="UP000434172"/>
    </source>
</evidence>
<reference evidence="2 3" key="1">
    <citation type="submission" date="2019-12" db="EMBL/GenBank/DDBJ databases">
        <title>A genome sequence resource for the geographically widespread anthracnose pathogen Colletotrichum asianum.</title>
        <authorList>
            <person name="Meng Y."/>
        </authorList>
    </citation>
    <scope>NUCLEOTIDE SEQUENCE [LARGE SCALE GENOMIC DNA]</scope>
    <source>
        <strain evidence="2 3">ICMP 18580</strain>
    </source>
</reference>
<comment type="caution">
    <text evidence="2">The sequence shown here is derived from an EMBL/GenBank/DDBJ whole genome shotgun (WGS) entry which is preliminary data.</text>
</comment>
<dbReference type="Proteomes" id="UP000434172">
    <property type="component" value="Unassembled WGS sequence"/>
</dbReference>
<dbReference type="EMBL" id="WOWK01000042">
    <property type="protein sequence ID" value="KAF0324720.1"/>
    <property type="molecule type" value="Genomic_DNA"/>
</dbReference>
<feature type="region of interest" description="Disordered" evidence="1">
    <location>
        <begin position="1"/>
        <end position="48"/>
    </location>
</feature>
<sequence length="94" mass="10446">MGTAKEAVQIMGRHRDRPELSHAGPHAQRIPLPNNTSTALLPAPGSSYAQRQQVKVQRQIAMRLMRCPVRPLIAIHHLRFLPIFGGNSPVFGHI</sequence>
<name>A0A8H3WE68_9PEZI</name>
<proteinExistence type="predicted"/>